<comment type="similarity">
    <text evidence="4">Belongs to the class I-like SAM-binding methyltransferase superfamily.</text>
</comment>
<accession>A0A167JHV5</accession>
<evidence type="ECO:0000256" key="1">
    <source>
        <dbReference type="ARBA" id="ARBA00005179"/>
    </source>
</evidence>
<dbReference type="PANTHER" id="PTHR35897">
    <property type="entry name" value="METHYLTRANSFERASE AUSD"/>
    <property type="match status" value="1"/>
</dbReference>
<comment type="pathway">
    <text evidence="1">Secondary metabolite biosynthesis.</text>
</comment>
<keyword evidence="6" id="KW-1185">Reference proteome</keyword>
<protein>
    <recommendedName>
        <fullName evidence="7">Methyltransferase domain-containing protein</fullName>
    </recommendedName>
</protein>
<dbReference type="SUPFAM" id="SSF53335">
    <property type="entry name" value="S-adenosyl-L-methionine-dependent methyltransferases"/>
    <property type="match status" value="1"/>
</dbReference>
<keyword evidence="3" id="KW-0949">S-adenosyl-L-methionine</keyword>
<evidence type="ECO:0000256" key="2">
    <source>
        <dbReference type="ARBA" id="ARBA00022679"/>
    </source>
</evidence>
<keyword evidence="2" id="KW-0808">Transferase</keyword>
<evidence type="ECO:0000256" key="4">
    <source>
        <dbReference type="ARBA" id="ARBA00038314"/>
    </source>
</evidence>
<dbReference type="Gene3D" id="3.40.50.150">
    <property type="entry name" value="Vaccinia Virus protein VP39"/>
    <property type="match status" value="1"/>
</dbReference>
<evidence type="ECO:0000313" key="6">
    <source>
        <dbReference type="Proteomes" id="UP000076738"/>
    </source>
</evidence>
<gene>
    <name evidence="5" type="ORF">CALVIDRAFT_529342</name>
</gene>
<evidence type="ECO:0008006" key="7">
    <source>
        <dbReference type="Google" id="ProtNLM"/>
    </source>
</evidence>
<dbReference type="InterPro" id="IPR029063">
    <property type="entry name" value="SAM-dependent_MTases_sf"/>
</dbReference>
<dbReference type="GO" id="GO:0016740">
    <property type="term" value="F:transferase activity"/>
    <property type="evidence" value="ECO:0007669"/>
    <property type="project" value="UniProtKB-KW"/>
</dbReference>
<dbReference type="OrthoDB" id="2094832at2759"/>
<name>A0A167JHV5_CALVF</name>
<reference evidence="5 6" key="1">
    <citation type="journal article" date="2016" name="Mol. Biol. Evol.">
        <title>Comparative Genomics of Early-Diverging Mushroom-Forming Fungi Provides Insights into the Origins of Lignocellulose Decay Capabilities.</title>
        <authorList>
            <person name="Nagy L.G."/>
            <person name="Riley R."/>
            <person name="Tritt A."/>
            <person name="Adam C."/>
            <person name="Daum C."/>
            <person name="Floudas D."/>
            <person name="Sun H."/>
            <person name="Yadav J.S."/>
            <person name="Pangilinan J."/>
            <person name="Larsson K.H."/>
            <person name="Matsuura K."/>
            <person name="Barry K."/>
            <person name="Labutti K."/>
            <person name="Kuo R."/>
            <person name="Ohm R.A."/>
            <person name="Bhattacharya S.S."/>
            <person name="Shirouzu T."/>
            <person name="Yoshinaga Y."/>
            <person name="Martin F.M."/>
            <person name="Grigoriev I.V."/>
            <person name="Hibbett D.S."/>
        </authorList>
    </citation>
    <scope>NUCLEOTIDE SEQUENCE [LARGE SCALE GENOMIC DNA]</scope>
    <source>
        <strain evidence="5 6">TUFC12733</strain>
    </source>
</reference>
<dbReference type="AlphaFoldDB" id="A0A167JHV5"/>
<dbReference type="Proteomes" id="UP000076738">
    <property type="component" value="Unassembled WGS sequence"/>
</dbReference>
<dbReference type="PANTHER" id="PTHR35897:SF1">
    <property type="entry name" value="METHYLTRANSFERASE AUSD"/>
    <property type="match status" value="1"/>
</dbReference>
<dbReference type="STRING" id="1330018.A0A167JHV5"/>
<dbReference type="EMBL" id="KV417300">
    <property type="protein sequence ID" value="KZO93609.1"/>
    <property type="molecule type" value="Genomic_DNA"/>
</dbReference>
<proteinExistence type="inferred from homology"/>
<evidence type="ECO:0000256" key="3">
    <source>
        <dbReference type="ARBA" id="ARBA00022691"/>
    </source>
</evidence>
<sequence length="308" mass="33796">MSSTPAVSDDDQRILSQWKDNVESAFQPSPEEVAFLQATTRIQDEEELKAHVVAVQHKALQVYPYPCILKFAFTQTKISKLRGYKETLQLAKNRPGALMLEVGCCVGADTRKAVLDGFPASQIVASDLHAKFWDIGHEMFRDDKASMPITFLAGDVFDPAFLSPDTTASTAPLSALTSLTQLHGRLSSIHASHFLHLFPREGQAKLSSLLAGLLLQEKGSVIFGHQVGAEKEGLGQQFGKWAYNRESCRTLWEAALASVGWTGKADIYAELVEAPDFVQSVGIGTHFLYCAGIGKPYLSWCMELLCTD</sequence>
<organism evidence="5 6">
    <name type="scientific">Calocera viscosa (strain TUFC12733)</name>
    <dbReference type="NCBI Taxonomy" id="1330018"/>
    <lineage>
        <taxon>Eukaryota</taxon>
        <taxon>Fungi</taxon>
        <taxon>Dikarya</taxon>
        <taxon>Basidiomycota</taxon>
        <taxon>Agaricomycotina</taxon>
        <taxon>Dacrymycetes</taxon>
        <taxon>Dacrymycetales</taxon>
        <taxon>Dacrymycetaceae</taxon>
        <taxon>Calocera</taxon>
    </lineage>
</organism>
<evidence type="ECO:0000313" key="5">
    <source>
        <dbReference type="EMBL" id="KZO93609.1"/>
    </source>
</evidence>
<dbReference type="InterPro" id="IPR051654">
    <property type="entry name" value="Meroterpenoid_MTases"/>
</dbReference>